<dbReference type="PROSITE" id="PS50206">
    <property type="entry name" value="RHODANESE_3"/>
    <property type="match status" value="1"/>
</dbReference>
<dbReference type="SMART" id="SM00450">
    <property type="entry name" value="RHOD"/>
    <property type="match status" value="1"/>
</dbReference>
<dbReference type="SUPFAM" id="SSF52821">
    <property type="entry name" value="Rhodanese/Cell cycle control phosphatase"/>
    <property type="match status" value="1"/>
</dbReference>
<name>A0ABQ7GFY7_DUNSA</name>
<sequence length="244" mass="27404">MQAAHLHTKGGVPNKTCMRTTGLGPYRLLQRPTVKCQAKKNATGFKWDASNLRWVRDDRYAGVVDGMPEEATKVTPKSGTPYTIWPLIHTELNSIGLKSVTPEQAFQMQKKGWTIVDVRIEGDYDKQHAAGAINIPLYRFTQGTAFWDQVKKIAMAGFAMKATERDPDYVGTALKNLKKGQKIILCCAIGGSLDTKLRLRPDKYKGTPGWGGWNSSNMVFMEGGFQQWRYQGYPCETTVYEDEE</sequence>
<proteinExistence type="predicted"/>
<protein>
    <recommendedName>
        <fullName evidence="1">Rhodanese domain-containing protein</fullName>
    </recommendedName>
</protein>
<gene>
    <name evidence="2" type="ORF">DUNSADRAFT_10167</name>
</gene>
<dbReference type="Proteomes" id="UP000815325">
    <property type="component" value="Unassembled WGS sequence"/>
</dbReference>
<dbReference type="Pfam" id="PF00581">
    <property type="entry name" value="Rhodanese"/>
    <property type="match status" value="1"/>
</dbReference>
<dbReference type="InterPro" id="IPR001763">
    <property type="entry name" value="Rhodanese-like_dom"/>
</dbReference>
<dbReference type="Gene3D" id="3.40.250.10">
    <property type="entry name" value="Rhodanese-like domain"/>
    <property type="match status" value="1"/>
</dbReference>
<dbReference type="InterPro" id="IPR043186">
    <property type="entry name" value="Str14"/>
</dbReference>
<accession>A0ABQ7GFY7</accession>
<keyword evidence="3" id="KW-1185">Reference proteome</keyword>
<comment type="caution">
    <text evidence="2">The sequence shown here is derived from an EMBL/GenBank/DDBJ whole genome shotgun (WGS) entry which is preliminary data.</text>
</comment>
<dbReference type="InterPro" id="IPR036873">
    <property type="entry name" value="Rhodanese-like_dom_sf"/>
</dbReference>
<feature type="domain" description="Rhodanese" evidence="1">
    <location>
        <begin position="109"/>
        <end position="237"/>
    </location>
</feature>
<evidence type="ECO:0000313" key="3">
    <source>
        <dbReference type="Proteomes" id="UP000815325"/>
    </source>
</evidence>
<dbReference type="PANTHER" id="PTHR44920">
    <property type="entry name" value="RHODANESE-LIKE DOMAIN-CONTAINING PROTEIN 14, CHLOROPLASTIC-RELATED"/>
    <property type="match status" value="1"/>
</dbReference>
<dbReference type="CDD" id="cd00158">
    <property type="entry name" value="RHOD"/>
    <property type="match status" value="1"/>
</dbReference>
<evidence type="ECO:0000313" key="2">
    <source>
        <dbReference type="EMBL" id="KAF5833516.1"/>
    </source>
</evidence>
<dbReference type="EMBL" id="MU069806">
    <property type="protein sequence ID" value="KAF5833516.1"/>
    <property type="molecule type" value="Genomic_DNA"/>
</dbReference>
<reference evidence="2" key="1">
    <citation type="submission" date="2017-08" db="EMBL/GenBank/DDBJ databases">
        <authorList>
            <person name="Polle J.E."/>
            <person name="Barry K."/>
            <person name="Cushman J."/>
            <person name="Schmutz J."/>
            <person name="Tran D."/>
            <person name="Hathwaick L.T."/>
            <person name="Yim W.C."/>
            <person name="Jenkins J."/>
            <person name="Mckie-Krisberg Z.M."/>
            <person name="Prochnik S."/>
            <person name="Lindquist E."/>
            <person name="Dockter R.B."/>
            <person name="Adam C."/>
            <person name="Molina H."/>
            <person name="Bunkerborg J."/>
            <person name="Jin E."/>
            <person name="Buchheim M."/>
            <person name="Magnuson J."/>
        </authorList>
    </citation>
    <scope>NUCLEOTIDE SEQUENCE</scope>
    <source>
        <strain evidence="2">CCAP 19/18</strain>
    </source>
</reference>
<organism evidence="2 3">
    <name type="scientific">Dunaliella salina</name>
    <name type="common">Green alga</name>
    <name type="synonym">Protococcus salinus</name>
    <dbReference type="NCBI Taxonomy" id="3046"/>
    <lineage>
        <taxon>Eukaryota</taxon>
        <taxon>Viridiplantae</taxon>
        <taxon>Chlorophyta</taxon>
        <taxon>core chlorophytes</taxon>
        <taxon>Chlorophyceae</taxon>
        <taxon>CS clade</taxon>
        <taxon>Chlamydomonadales</taxon>
        <taxon>Dunaliellaceae</taxon>
        <taxon>Dunaliella</taxon>
    </lineage>
</organism>
<evidence type="ECO:0000259" key="1">
    <source>
        <dbReference type="PROSITE" id="PS50206"/>
    </source>
</evidence>
<dbReference type="PANTHER" id="PTHR44920:SF2">
    <property type="entry name" value="RHODANESE DOMAIN-CONTAINING PROTEIN"/>
    <property type="match status" value="1"/>
</dbReference>